<dbReference type="GO" id="GO:0005634">
    <property type="term" value="C:nucleus"/>
    <property type="evidence" value="ECO:0007669"/>
    <property type="project" value="TreeGrafter"/>
</dbReference>
<dbReference type="WBParaSite" id="MBELARI_LOCUS6133">
    <property type="protein sequence ID" value="MBELARI_LOCUS6133"/>
    <property type="gene ID" value="MBELARI_LOCUS6133"/>
</dbReference>
<dbReference type="AlphaFoldDB" id="A0AAF3JA54"/>
<dbReference type="SUPFAM" id="SSF82199">
    <property type="entry name" value="SET domain"/>
    <property type="match status" value="1"/>
</dbReference>
<reference evidence="6" key="1">
    <citation type="submission" date="2024-02" db="UniProtKB">
        <authorList>
            <consortium name="WormBaseParasite"/>
        </authorList>
    </citation>
    <scope>IDENTIFICATION</scope>
</reference>
<dbReference type="Proteomes" id="UP000887575">
    <property type="component" value="Unassembled WGS sequence"/>
</dbReference>
<keyword evidence="1" id="KW-0489">Methyltransferase</keyword>
<name>A0AAF3JA54_9BILA</name>
<keyword evidence="2" id="KW-0808">Transferase</keyword>
<keyword evidence="3" id="KW-0949">S-adenosyl-L-methionine</keyword>
<sequence length="479" mass="54600">MELDTRFPELPKTVRINQDLKRGQFLEALSDIPPGVIVCCERGLSITLSPTRCRFCASKEILLNSSTCQQCESSTNCASITRIQDGLQERLQKFGFLELALRIVLSHSAEEITEVIQKFSSRKKFPITSSNKRRFELVANLQGNKAAPIDSIGVDNLLDELVDRLEQCDSPWISMPDYRKRFKEAIRFVMERLPDNAHSIFDVDQIAQIHDMHAFAEESSWILHREVTRALEGQSASHRVHSSQQPIALGLFPISSLINHSCHPNTYSYTNGNMMIYRSRGIRKGDEITDSYGPNIWNHTLEERRVHTARRGFDCWCSACENSICLQNVLEGTTDGDYLTDEECLLDADQLEPDFDTLIRKFRRISQRCTPGNQELDRFAHFIVAMGVRKGDLDLSSEALKILWKSLEARNLLLCPERGFVAHAQALILKEKWERSKDEAVLQQCQKSFFSALVAYRTFFGCDGLFAKELTDSFTGIFV</sequence>
<evidence type="ECO:0000256" key="2">
    <source>
        <dbReference type="ARBA" id="ARBA00022679"/>
    </source>
</evidence>
<dbReference type="PANTHER" id="PTHR46165">
    <property type="entry name" value="SET AND MYND DOMAIN-CONTAINING PROTEIN 4"/>
    <property type="match status" value="1"/>
</dbReference>
<dbReference type="GO" id="GO:0032259">
    <property type="term" value="P:methylation"/>
    <property type="evidence" value="ECO:0007669"/>
    <property type="project" value="UniProtKB-KW"/>
</dbReference>
<proteinExistence type="predicted"/>
<dbReference type="PANTHER" id="PTHR46165:SF2">
    <property type="entry name" value="SET AND MYND DOMAIN-CONTAINING PROTEIN 4"/>
    <property type="match status" value="1"/>
</dbReference>
<organism evidence="5 6">
    <name type="scientific">Mesorhabditis belari</name>
    <dbReference type="NCBI Taxonomy" id="2138241"/>
    <lineage>
        <taxon>Eukaryota</taxon>
        <taxon>Metazoa</taxon>
        <taxon>Ecdysozoa</taxon>
        <taxon>Nematoda</taxon>
        <taxon>Chromadorea</taxon>
        <taxon>Rhabditida</taxon>
        <taxon>Rhabditina</taxon>
        <taxon>Rhabditomorpha</taxon>
        <taxon>Rhabditoidea</taxon>
        <taxon>Rhabditidae</taxon>
        <taxon>Mesorhabditinae</taxon>
        <taxon>Mesorhabditis</taxon>
    </lineage>
</organism>
<evidence type="ECO:0000259" key="4">
    <source>
        <dbReference type="PROSITE" id="PS50280"/>
    </source>
</evidence>
<protein>
    <submittedName>
        <fullName evidence="6">SET domain-containing protein</fullName>
    </submittedName>
</protein>
<dbReference type="InterPro" id="IPR052097">
    <property type="entry name" value="SET-MYND_domain_protein"/>
</dbReference>
<evidence type="ECO:0000256" key="1">
    <source>
        <dbReference type="ARBA" id="ARBA00022603"/>
    </source>
</evidence>
<dbReference type="Gene3D" id="2.170.270.10">
    <property type="entry name" value="SET domain"/>
    <property type="match status" value="1"/>
</dbReference>
<accession>A0AAF3JA54</accession>
<dbReference type="InterPro" id="IPR001214">
    <property type="entry name" value="SET_dom"/>
</dbReference>
<dbReference type="GO" id="GO:0005737">
    <property type="term" value="C:cytoplasm"/>
    <property type="evidence" value="ECO:0007669"/>
    <property type="project" value="TreeGrafter"/>
</dbReference>
<evidence type="ECO:0000313" key="6">
    <source>
        <dbReference type="WBParaSite" id="MBELARI_LOCUS6133"/>
    </source>
</evidence>
<dbReference type="GO" id="GO:0042826">
    <property type="term" value="F:histone deacetylase binding"/>
    <property type="evidence" value="ECO:0007669"/>
    <property type="project" value="TreeGrafter"/>
</dbReference>
<dbReference type="SMART" id="SM00317">
    <property type="entry name" value="SET"/>
    <property type="match status" value="1"/>
</dbReference>
<dbReference type="GO" id="GO:0008168">
    <property type="term" value="F:methyltransferase activity"/>
    <property type="evidence" value="ECO:0007669"/>
    <property type="project" value="UniProtKB-KW"/>
</dbReference>
<evidence type="ECO:0000256" key="3">
    <source>
        <dbReference type="ARBA" id="ARBA00022691"/>
    </source>
</evidence>
<dbReference type="InterPro" id="IPR046341">
    <property type="entry name" value="SET_dom_sf"/>
</dbReference>
<feature type="domain" description="SET" evidence="4">
    <location>
        <begin position="12"/>
        <end position="293"/>
    </location>
</feature>
<evidence type="ECO:0000313" key="5">
    <source>
        <dbReference type="Proteomes" id="UP000887575"/>
    </source>
</evidence>
<keyword evidence="5" id="KW-1185">Reference proteome</keyword>
<dbReference type="Pfam" id="PF00856">
    <property type="entry name" value="SET"/>
    <property type="match status" value="1"/>
</dbReference>
<dbReference type="PROSITE" id="PS50280">
    <property type="entry name" value="SET"/>
    <property type="match status" value="1"/>
</dbReference>